<dbReference type="AlphaFoldDB" id="A0A0F3GLJ6"/>
<comment type="caution">
    <text evidence="1">The sequence shown here is derived from an EMBL/GenBank/DDBJ whole genome shotgun (WGS) entry which is preliminary data.</text>
</comment>
<dbReference type="AntiFam" id="ANF00122">
    <property type="entry name" value="Shadow ORF (opposite clpB)"/>
</dbReference>
<dbReference type="EMBL" id="LACI01002194">
    <property type="protein sequence ID" value="KJU82722.1"/>
    <property type="molecule type" value="Genomic_DNA"/>
</dbReference>
<evidence type="ECO:0000313" key="1">
    <source>
        <dbReference type="EMBL" id="KJU82722.1"/>
    </source>
</evidence>
<name>A0A0F3GLJ6_9BACT</name>
<evidence type="ECO:0000313" key="2">
    <source>
        <dbReference type="Proteomes" id="UP000033423"/>
    </source>
</evidence>
<dbReference type="Proteomes" id="UP000033423">
    <property type="component" value="Unassembled WGS sequence"/>
</dbReference>
<proteinExistence type="predicted"/>
<accession>A0A0F3GLJ6</accession>
<protein>
    <submittedName>
        <fullName evidence="1">Uncharacterized protein</fullName>
    </submittedName>
</protein>
<gene>
    <name evidence="1" type="ORF">MBAV_005083</name>
</gene>
<keyword evidence="2" id="KW-1185">Reference proteome</keyword>
<organism evidence="1 2">
    <name type="scientific">Candidatus Magnetobacterium bavaricum</name>
    <dbReference type="NCBI Taxonomy" id="29290"/>
    <lineage>
        <taxon>Bacteria</taxon>
        <taxon>Pseudomonadati</taxon>
        <taxon>Nitrospirota</taxon>
        <taxon>Thermodesulfovibrionia</taxon>
        <taxon>Thermodesulfovibrionales</taxon>
        <taxon>Candidatus Magnetobacteriaceae</taxon>
        <taxon>Candidatus Magnetobacterium</taxon>
    </lineage>
</organism>
<reference evidence="1 2" key="1">
    <citation type="submission" date="2015-02" db="EMBL/GenBank/DDBJ databases">
        <title>Single-cell genomics of uncultivated deep-branching MTB reveals a conserved set of magnetosome genes.</title>
        <authorList>
            <person name="Kolinko S."/>
            <person name="Richter M."/>
            <person name="Glockner F.O."/>
            <person name="Brachmann A."/>
            <person name="Schuler D."/>
        </authorList>
    </citation>
    <scope>NUCLEOTIDE SEQUENCE [LARGE SCALE GENOMIC DNA]</scope>
    <source>
        <strain evidence="1">TM-1</strain>
    </source>
</reference>
<sequence>MQRSFPALRTGLRMLEASREPLLVAPAPTIVCISSMKNMAFFIFLSASMVDFRRASNSPLNLVPASILPMSRRNMCVCLMASGTFPSKIFRARPSTIAVFPTPGSPTKTGLFLRLRHNIWIVRSISLSLPTRGSISPLAAFSIRLTVKCFRASA</sequence>